<evidence type="ECO:0000256" key="1">
    <source>
        <dbReference type="PROSITE-ProRule" id="PRU00175"/>
    </source>
</evidence>
<dbReference type="CDD" id="cd16461">
    <property type="entry name" value="RING-H2_EL5-like"/>
    <property type="match status" value="1"/>
</dbReference>
<dbReference type="PANTHER" id="PTHR45676">
    <property type="entry name" value="RING-H2 FINGER PROTEIN ATL51-RELATED"/>
    <property type="match status" value="1"/>
</dbReference>
<protein>
    <submittedName>
        <fullName evidence="4">NEP1-interacting protein-like 1</fullName>
    </submittedName>
</protein>
<dbReference type="STRING" id="1088818.A0A2I0AYH5"/>
<dbReference type="InterPro" id="IPR001841">
    <property type="entry name" value="Znf_RING"/>
</dbReference>
<keyword evidence="1" id="KW-0862">Zinc</keyword>
<name>A0A2I0AYH5_9ASPA</name>
<dbReference type="EMBL" id="KZ451936">
    <property type="protein sequence ID" value="PKA60585.1"/>
    <property type="molecule type" value="Genomic_DNA"/>
</dbReference>
<sequence>MDIFCPYDYLVLTPLNVFRNVCLFIYYVALIYVFIDGLWIRKRRAAAAAAAAAAAIHPSRPPATAAAVIRTPRRPATAAIHPRGPPATATAAAIHPSGHPAAAVVAAIQSSSPEEIVRKRRRRFGNQRRIPVIRVEADKEPWDDCCSICLEEFAIGEKLRILPSCSHAFHKKCIDLWLHRRFLCPMCRRFPFLD</sequence>
<dbReference type="AlphaFoldDB" id="A0A2I0AYH5"/>
<feature type="transmembrane region" description="Helical" evidence="2">
    <location>
        <begin position="17"/>
        <end position="35"/>
    </location>
</feature>
<dbReference type="InterPro" id="IPR013083">
    <property type="entry name" value="Znf_RING/FYVE/PHD"/>
</dbReference>
<keyword evidence="2" id="KW-0472">Membrane</keyword>
<dbReference type="Proteomes" id="UP000236161">
    <property type="component" value="Unassembled WGS sequence"/>
</dbReference>
<dbReference type="Gene3D" id="3.30.40.10">
    <property type="entry name" value="Zinc/RING finger domain, C3HC4 (zinc finger)"/>
    <property type="match status" value="1"/>
</dbReference>
<keyword evidence="5" id="KW-1185">Reference proteome</keyword>
<dbReference type="PROSITE" id="PS50089">
    <property type="entry name" value="ZF_RING_2"/>
    <property type="match status" value="1"/>
</dbReference>
<gene>
    <name evidence="4" type="primary">ATL27</name>
    <name evidence="4" type="ORF">AXF42_Ash019478</name>
</gene>
<evidence type="ECO:0000256" key="2">
    <source>
        <dbReference type="SAM" id="Phobius"/>
    </source>
</evidence>
<evidence type="ECO:0000313" key="5">
    <source>
        <dbReference type="Proteomes" id="UP000236161"/>
    </source>
</evidence>
<dbReference type="PANTHER" id="PTHR45676:SF41">
    <property type="entry name" value="RING-H2 FINGER PROTEIN ATL66"/>
    <property type="match status" value="1"/>
</dbReference>
<keyword evidence="2" id="KW-0812">Transmembrane</keyword>
<accession>A0A2I0AYH5</accession>
<keyword evidence="1" id="KW-0863">Zinc-finger</keyword>
<keyword evidence="1" id="KW-0479">Metal-binding</keyword>
<dbReference type="OrthoDB" id="8062037at2759"/>
<dbReference type="SMART" id="SM00184">
    <property type="entry name" value="RING"/>
    <property type="match status" value="1"/>
</dbReference>
<reference evidence="4 5" key="1">
    <citation type="journal article" date="2017" name="Nature">
        <title>The Apostasia genome and the evolution of orchids.</title>
        <authorList>
            <person name="Zhang G.Q."/>
            <person name="Liu K.W."/>
            <person name="Li Z."/>
            <person name="Lohaus R."/>
            <person name="Hsiao Y.Y."/>
            <person name="Niu S.C."/>
            <person name="Wang J.Y."/>
            <person name="Lin Y.C."/>
            <person name="Xu Q."/>
            <person name="Chen L.J."/>
            <person name="Yoshida K."/>
            <person name="Fujiwara S."/>
            <person name="Wang Z.W."/>
            <person name="Zhang Y.Q."/>
            <person name="Mitsuda N."/>
            <person name="Wang M."/>
            <person name="Liu G.H."/>
            <person name="Pecoraro L."/>
            <person name="Huang H.X."/>
            <person name="Xiao X.J."/>
            <person name="Lin M."/>
            <person name="Wu X.Y."/>
            <person name="Wu W.L."/>
            <person name="Chen Y.Y."/>
            <person name="Chang S.B."/>
            <person name="Sakamoto S."/>
            <person name="Ohme-Takagi M."/>
            <person name="Yagi M."/>
            <person name="Zeng S.J."/>
            <person name="Shen C.Y."/>
            <person name="Yeh C.M."/>
            <person name="Luo Y.B."/>
            <person name="Tsai W.C."/>
            <person name="Van de Peer Y."/>
            <person name="Liu Z.J."/>
        </authorList>
    </citation>
    <scope>NUCLEOTIDE SEQUENCE [LARGE SCALE GENOMIC DNA]</scope>
    <source>
        <strain evidence="5">cv. Shenzhen</strain>
        <tissue evidence="4">Stem</tissue>
    </source>
</reference>
<dbReference type="GO" id="GO:0008270">
    <property type="term" value="F:zinc ion binding"/>
    <property type="evidence" value="ECO:0007669"/>
    <property type="project" value="UniProtKB-KW"/>
</dbReference>
<dbReference type="Pfam" id="PF17123">
    <property type="entry name" value="zf-RING_11"/>
    <property type="match status" value="1"/>
</dbReference>
<organism evidence="4 5">
    <name type="scientific">Apostasia shenzhenica</name>
    <dbReference type="NCBI Taxonomy" id="1088818"/>
    <lineage>
        <taxon>Eukaryota</taxon>
        <taxon>Viridiplantae</taxon>
        <taxon>Streptophyta</taxon>
        <taxon>Embryophyta</taxon>
        <taxon>Tracheophyta</taxon>
        <taxon>Spermatophyta</taxon>
        <taxon>Magnoliopsida</taxon>
        <taxon>Liliopsida</taxon>
        <taxon>Asparagales</taxon>
        <taxon>Orchidaceae</taxon>
        <taxon>Apostasioideae</taxon>
        <taxon>Apostasia</taxon>
    </lineage>
</organism>
<dbReference type="SUPFAM" id="SSF57850">
    <property type="entry name" value="RING/U-box"/>
    <property type="match status" value="1"/>
</dbReference>
<proteinExistence type="predicted"/>
<evidence type="ECO:0000313" key="4">
    <source>
        <dbReference type="EMBL" id="PKA60585.1"/>
    </source>
</evidence>
<feature type="domain" description="RING-type" evidence="3">
    <location>
        <begin position="146"/>
        <end position="188"/>
    </location>
</feature>
<keyword evidence="2" id="KW-1133">Transmembrane helix</keyword>
<evidence type="ECO:0000259" key="3">
    <source>
        <dbReference type="PROSITE" id="PS50089"/>
    </source>
</evidence>